<evidence type="ECO:0000259" key="9">
    <source>
        <dbReference type="PROSITE" id="PS51379"/>
    </source>
</evidence>
<dbReference type="InterPro" id="IPR017896">
    <property type="entry name" value="4Fe4S_Fe-S-bd"/>
</dbReference>
<accession>Q9WY86</accession>
<dbReference type="InterPro" id="IPR017900">
    <property type="entry name" value="4Fe4S_Fe_S_CS"/>
</dbReference>
<keyword evidence="8" id="KW-1278">Translocase</keyword>
<dbReference type="InterPro" id="IPR011538">
    <property type="entry name" value="Nuo51_FMN-bd"/>
</dbReference>
<dbReference type="AlphaFoldDB" id="Q9WY86"/>
<comment type="function">
    <text evidence="8">Part of a membrane-bound complex that couples electron transfer with translocation of ions across the membrane.</text>
</comment>
<dbReference type="Pfam" id="PF10531">
    <property type="entry name" value="SLBB"/>
    <property type="match status" value="1"/>
</dbReference>
<dbReference type="InParanoid" id="Q9WY86"/>
<dbReference type="Pfam" id="PF13237">
    <property type="entry name" value="Fer4_10"/>
    <property type="match status" value="1"/>
</dbReference>
<keyword evidence="2 8" id="KW-0004">4Fe-4S</keyword>
<evidence type="ECO:0000313" key="10">
    <source>
        <dbReference type="EMBL" id="AAD35335.1"/>
    </source>
</evidence>
<dbReference type="Gene3D" id="3.30.70.20">
    <property type="match status" value="1"/>
</dbReference>
<dbReference type="InterPro" id="IPR037225">
    <property type="entry name" value="Nuo51_FMN-bd_sf"/>
</dbReference>
<comment type="subunit">
    <text evidence="8">The complex is composed of six subunits: RnfA, RnfB, RnfC, RnfD, RnfE and RnfG.</text>
</comment>
<feature type="binding site" evidence="8">
    <location>
        <position position="426"/>
    </location>
    <ligand>
        <name>[4Fe-4S] cluster</name>
        <dbReference type="ChEBI" id="CHEBI:49883"/>
        <label>1</label>
    </ligand>
</feature>
<dbReference type="Gene3D" id="3.40.50.11540">
    <property type="entry name" value="NADH-ubiquinone oxidoreductase 51kDa subunit"/>
    <property type="match status" value="1"/>
</dbReference>
<dbReference type="Pfam" id="PF13375">
    <property type="entry name" value="RnfC_N"/>
    <property type="match status" value="1"/>
</dbReference>
<feature type="binding site" evidence="8">
    <location>
        <position position="377"/>
    </location>
    <ligand>
        <name>[4Fe-4S] cluster</name>
        <dbReference type="ChEBI" id="CHEBI:49883"/>
        <label>1</label>
    </ligand>
</feature>
<dbReference type="Proteomes" id="UP000008183">
    <property type="component" value="Chromosome"/>
</dbReference>
<feature type="binding site" evidence="8">
    <location>
        <position position="380"/>
    </location>
    <ligand>
        <name>[4Fe-4S] cluster</name>
        <dbReference type="ChEBI" id="CHEBI:49883"/>
        <label>1</label>
    </ligand>
</feature>
<dbReference type="GO" id="GO:0022900">
    <property type="term" value="P:electron transport chain"/>
    <property type="evidence" value="ECO:0007669"/>
    <property type="project" value="UniProtKB-UniRule"/>
</dbReference>
<feature type="binding site" evidence="8">
    <location>
        <position position="422"/>
    </location>
    <ligand>
        <name>[4Fe-4S] cluster</name>
        <dbReference type="ChEBI" id="CHEBI:49883"/>
        <label>2</label>
    </ligand>
</feature>
<comment type="cofactor">
    <cofactor evidence="8">
        <name>[4Fe-4S] cluster</name>
        <dbReference type="ChEBI" id="CHEBI:49883"/>
    </cofactor>
    <text evidence="8">Binds 2 [4Fe-4S] clusters per subunit.</text>
</comment>
<dbReference type="EMBL" id="AE000512">
    <property type="protein sequence ID" value="AAD35335.1"/>
    <property type="molecule type" value="Genomic_DNA"/>
</dbReference>
<dbReference type="EnsemblBacteria" id="AAD35335">
    <property type="protein sequence ID" value="AAD35335"/>
    <property type="gene ID" value="TM_0244"/>
</dbReference>
<sequence length="451" mass="49515">MKAQEVPSTTFTGGETVLTFKGGVHPPELKEWSKDKPIERAPLPQKVFVFLSNHAGNPAKPVVSPGDEVKTGQVIGEPEGFISAYLHSPVTGRVLEIKKILHPILGKPIEAIVIERTSDDEWVHIETGDFERMSKEEILEIIKKAGIVGLGGAMFPTHVKLSPPPEKKVDTLIVNGAECEPVLTIDHRLMLERAEDILQGILIMMKVLGVQKAVVGVESNKMDAYHNLKKVFKGYPVDVALLRTKYPQGAEKQLIYAITGRMVPRGGLPMDVGVVVQNVGTCVAVKEAVVDGKPLVERGMTVSGDAVKNQKNLIVRIGTPVKDVIDYCGGIDENTERVILGGPMMGISITNLDIPVMKGTSGITAFLPKKSRPQKPCIRCSECVQVCPMNLQPYLLYLLSTKRKYDEAVENGLMDCIECGSCTYTCPSKIEHVRYIKLAKTVYRATRRGRR</sequence>
<evidence type="ECO:0000256" key="5">
    <source>
        <dbReference type="ARBA" id="ARBA00022982"/>
    </source>
</evidence>
<dbReference type="PROSITE" id="PS00198">
    <property type="entry name" value="4FE4S_FER_1"/>
    <property type="match status" value="1"/>
</dbReference>
<evidence type="ECO:0000313" key="11">
    <source>
        <dbReference type="Proteomes" id="UP000008183"/>
    </source>
</evidence>
<keyword evidence="8" id="KW-0997">Cell inner membrane</keyword>
<dbReference type="SUPFAM" id="SSF46548">
    <property type="entry name" value="alpha-helical ferredoxin"/>
    <property type="match status" value="1"/>
</dbReference>
<gene>
    <name evidence="8" type="primary">rnfC</name>
    <name evidence="10" type="ordered locus">TM_0244</name>
</gene>
<name>Q9WY86_THEMA</name>
<feature type="binding site" evidence="8">
    <location>
        <position position="416"/>
    </location>
    <ligand>
        <name>[4Fe-4S] cluster</name>
        <dbReference type="ChEBI" id="CHEBI:49883"/>
        <label>2</label>
    </ligand>
</feature>
<evidence type="ECO:0000256" key="6">
    <source>
        <dbReference type="ARBA" id="ARBA00023004"/>
    </source>
</evidence>
<keyword evidence="1 8" id="KW-0813">Transport</keyword>
<evidence type="ECO:0000256" key="8">
    <source>
        <dbReference type="HAMAP-Rule" id="MF_00461"/>
    </source>
</evidence>
<evidence type="ECO:0000256" key="7">
    <source>
        <dbReference type="ARBA" id="ARBA00023014"/>
    </source>
</evidence>
<dbReference type="PROSITE" id="PS51379">
    <property type="entry name" value="4FE4S_FER_2"/>
    <property type="match status" value="2"/>
</dbReference>
<dbReference type="InterPro" id="IPR010208">
    <property type="entry name" value="Ion_transpt_RnfC/RsxC"/>
</dbReference>
<keyword evidence="8" id="KW-0472">Membrane</keyword>
<dbReference type="PIR" id="E72398">
    <property type="entry name" value="E72398"/>
</dbReference>
<feature type="domain" description="4Fe-4S ferredoxin-type" evidence="9">
    <location>
        <begin position="405"/>
        <end position="436"/>
    </location>
</feature>
<keyword evidence="5 8" id="KW-0249">Electron transport</keyword>
<keyword evidence="4 8" id="KW-0677">Repeat</keyword>
<dbReference type="NCBIfam" id="TIGR01945">
    <property type="entry name" value="rnfC"/>
    <property type="match status" value="1"/>
</dbReference>
<dbReference type="PaxDb" id="243274-THEMA_03505"/>
<dbReference type="Pfam" id="PF01512">
    <property type="entry name" value="Complex1_51K"/>
    <property type="match status" value="1"/>
</dbReference>
<proteinExistence type="inferred from homology"/>
<feature type="domain" description="4Fe-4S ferredoxin-type" evidence="9">
    <location>
        <begin position="366"/>
        <end position="397"/>
    </location>
</feature>
<dbReference type="InterPro" id="IPR026902">
    <property type="entry name" value="RnfC_N"/>
</dbReference>
<evidence type="ECO:0000256" key="2">
    <source>
        <dbReference type="ARBA" id="ARBA00022485"/>
    </source>
</evidence>
<dbReference type="InterPro" id="IPR019554">
    <property type="entry name" value="Soluble_ligand-bd"/>
</dbReference>
<dbReference type="KEGG" id="tma:TM0244"/>
<dbReference type="OrthoDB" id="9767754at2"/>
<dbReference type="NCBIfam" id="NF003454">
    <property type="entry name" value="PRK05035.1"/>
    <property type="match status" value="1"/>
</dbReference>
<reference evidence="10 11" key="1">
    <citation type="journal article" date="1999" name="Nature">
        <title>Evidence for lateral gene transfer between Archaea and Bacteria from genome sequence of Thermotoga maritima.</title>
        <authorList>
            <person name="Nelson K.E."/>
            <person name="Clayton R.A."/>
            <person name="Gill S.R."/>
            <person name="Gwinn M.L."/>
            <person name="Dodson R.J."/>
            <person name="Haft D.H."/>
            <person name="Hickey E.K."/>
            <person name="Peterson J.D."/>
            <person name="Nelson W.C."/>
            <person name="Ketchum K.A."/>
            <person name="McDonald L."/>
            <person name="Utterback T.R."/>
            <person name="Malek J.A."/>
            <person name="Linher K.D."/>
            <person name="Garrett M.M."/>
            <person name="Stewart A.M."/>
            <person name="Cotton M.D."/>
            <person name="Pratt M.S."/>
            <person name="Phillips C.A."/>
            <person name="Richardson D."/>
            <person name="Heidelberg J."/>
            <person name="Sutton G.G."/>
            <person name="Fleischmann R.D."/>
            <person name="White O."/>
            <person name="Salzberg S.L."/>
            <person name="Smith H.O."/>
            <person name="Venter J.C."/>
            <person name="Fraser C.M."/>
        </authorList>
    </citation>
    <scope>NUCLEOTIDE SEQUENCE [LARGE SCALE GENOMIC DNA]</scope>
    <source>
        <strain evidence="11">ATCC 43589 / DSM 3109 / JCM 10099 / NBRC 100826 / MSB8</strain>
    </source>
</reference>
<evidence type="ECO:0000256" key="3">
    <source>
        <dbReference type="ARBA" id="ARBA00022723"/>
    </source>
</evidence>
<dbReference type="GO" id="GO:0005886">
    <property type="term" value="C:plasma membrane"/>
    <property type="evidence" value="ECO:0007669"/>
    <property type="project" value="UniProtKB-SubCell"/>
</dbReference>
<dbReference type="PANTHER" id="PTHR43034:SF2">
    <property type="entry name" value="ION-TRANSLOCATING OXIDOREDUCTASE COMPLEX SUBUNIT C"/>
    <property type="match status" value="1"/>
</dbReference>
<dbReference type="HAMAP" id="MF_00461">
    <property type="entry name" value="RsxC_RnfC"/>
    <property type="match status" value="1"/>
</dbReference>
<dbReference type="GO" id="GO:0046872">
    <property type="term" value="F:metal ion binding"/>
    <property type="evidence" value="ECO:0007669"/>
    <property type="project" value="UniProtKB-KW"/>
</dbReference>
<dbReference type="PANTHER" id="PTHR43034">
    <property type="entry name" value="ION-TRANSLOCATING OXIDOREDUCTASE COMPLEX SUBUNIT C"/>
    <property type="match status" value="1"/>
</dbReference>
<dbReference type="Gene3D" id="3.10.20.600">
    <property type="match status" value="1"/>
</dbReference>
<protein>
    <recommendedName>
        <fullName evidence="8">Ion-translocating oxidoreductase complex subunit C</fullName>
        <ecNumber evidence="8">7.-.-.-</ecNumber>
    </recommendedName>
    <alternativeName>
        <fullName evidence="8">Rnf electron transport complex subunit C</fullName>
    </alternativeName>
</protein>
<keyword evidence="8" id="KW-1003">Cell membrane</keyword>
<feature type="binding site" evidence="8">
    <location>
        <position position="387"/>
    </location>
    <ligand>
        <name>[4Fe-4S] cluster</name>
        <dbReference type="ChEBI" id="CHEBI:49883"/>
        <label>2</label>
    </ligand>
</feature>
<dbReference type="PATRIC" id="fig|243274.5.peg.247"/>
<evidence type="ECO:0000256" key="1">
    <source>
        <dbReference type="ARBA" id="ARBA00022448"/>
    </source>
</evidence>
<comment type="similarity">
    <text evidence="8">Belongs to the 4Fe4S bacterial-type ferredoxin family. RnfC subfamily.</text>
</comment>
<evidence type="ECO:0000256" key="4">
    <source>
        <dbReference type="ARBA" id="ARBA00022737"/>
    </source>
</evidence>
<keyword evidence="3 8" id="KW-0479">Metal-binding</keyword>
<feature type="binding site" evidence="8">
    <location>
        <position position="419"/>
    </location>
    <ligand>
        <name>[4Fe-4S] cluster</name>
        <dbReference type="ChEBI" id="CHEBI:49883"/>
        <label>2</label>
    </ligand>
</feature>
<dbReference type="EC" id="7.-.-.-" evidence="8"/>
<dbReference type="GO" id="GO:0009055">
    <property type="term" value="F:electron transfer activity"/>
    <property type="evidence" value="ECO:0007669"/>
    <property type="project" value="InterPro"/>
</dbReference>
<dbReference type="SUPFAM" id="SSF142019">
    <property type="entry name" value="Nqo1 FMN-binding domain-like"/>
    <property type="match status" value="1"/>
</dbReference>
<dbReference type="DNASU" id="897146"/>
<organism evidence="10 11">
    <name type="scientific">Thermotoga maritima (strain ATCC 43589 / DSM 3109 / JCM 10099 / NBRC 100826 / MSB8)</name>
    <dbReference type="NCBI Taxonomy" id="243274"/>
    <lineage>
        <taxon>Bacteria</taxon>
        <taxon>Thermotogati</taxon>
        <taxon>Thermotogota</taxon>
        <taxon>Thermotogae</taxon>
        <taxon>Thermotogales</taxon>
        <taxon>Thermotogaceae</taxon>
        <taxon>Thermotoga</taxon>
    </lineage>
</organism>
<keyword evidence="6 8" id="KW-0408">Iron</keyword>
<keyword evidence="7 8" id="KW-0411">Iron-sulfur</keyword>
<keyword evidence="11" id="KW-1185">Reference proteome</keyword>
<feature type="binding site" evidence="8">
    <location>
        <position position="383"/>
    </location>
    <ligand>
        <name>[4Fe-4S] cluster</name>
        <dbReference type="ChEBI" id="CHEBI:49883"/>
        <label>1</label>
    </ligand>
</feature>
<comment type="subcellular location">
    <subcellularLocation>
        <location evidence="8">Cell inner membrane</location>
        <topology evidence="8">Peripheral membrane protein</topology>
    </subcellularLocation>
</comment>
<dbReference type="GO" id="GO:0051539">
    <property type="term" value="F:4 iron, 4 sulfur cluster binding"/>
    <property type="evidence" value="ECO:0007669"/>
    <property type="project" value="UniProtKB-KW"/>
</dbReference>